<keyword evidence="2" id="KW-0812">Transmembrane</keyword>
<evidence type="ECO:0000313" key="5">
    <source>
        <dbReference type="Proteomes" id="UP000323646"/>
    </source>
</evidence>
<comment type="caution">
    <text evidence="4">The sequence shown here is derived from an EMBL/GenBank/DDBJ whole genome shotgun (WGS) entry which is preliminary data.</text>
</comment>
<gene>
    <name evidence="4" type="ORF">FZ040_04165</name>
</gene>
<proteinExistence type="predicted"/>
<dbReference type="EMBL" id="VTOY01000002">
    <property type="protein sequence ID" value="TYZ23924.1"/>
    <property type="molecule type" value="Genomic_DNA"/>
</dbReference>
<accession>A0A5D6WBE5</accession>
<keyword evidence="5" id="KW-1185">Reference proteome</keyword>
<keyword evidence="2" id="KW-1133">Transmembrane helix</keyword>
<organism evidence="4 5">
    <name type="scientific">Selenomonas ruminis</name>
    <dbReference type="NCBI Taxonomy" id="2593411"/>
    <lineage>
        <taxon>Bacteria</taxon>
        <taxon>Bacillati</taxon>
        <taxon>Bacillota</taxon>
        <taxon>Negativicutes</taxon>
        <taxon>Selenomonadales</taxon>
        <taxon>Selenomonadaceae</taxon>
        <taxon>Selenomonas</taxon>
    </lineage>
</organism>
<reference evidence="4 5" key="1">
    <citation type="submission" date="2019-08" db="EMBL/GenBank/DDBJ databases">
        <title>Selenomonas sp. mPRGC5 and Selenomonas sp. mPRGC8 isolated from ruminal fluid of dairy goat (Capra hircus).</title>
        <authorList>
            <person name="Poothong S."/>
            <person name="Nuengjamnong C."/>
            <person name="Tanasupawat S."/>
        </authorList>
    </citation>
    <scope>NUCLEOTIDE SEQUENCE [LARGE SCALE GENOMIC DNA]</scope>
    <source>
        <strain evidence="5">mPRGC5</strain>
    </source>
</reference>
<keyword evidence="2" id="KW-0472">Membrane</keyword>
<evidence type="ECO:0000313" key="4">
    <source>
        <dbReference type="EMBL" id="TYZ23924.1"/>
    </source>
</evidence>
<dbReference type="Pfam" id="PF13240">
    <property type="entry name" value="Zn_Ribbon_1"/>
    <property type="match status" value="1"/>
</dbReference>
<dbReference type="InterPro" id="IPR026870">
    <property type="entry name" value="Zinc_ribbon_dom"/>
</dbReference>
<dbReference type="Proteomes" id="UP000323646">
    <property type="component" value="Unassembled WGS sequence"/>
</dbReference>
<feature type="domain" description="Zinc-ribbon" evidence="3">
    <location>
        <begin position="21"/>
        <end position="43"/>
    </location>
</feature>
<evidence type="ECO:0000259" key="3">
    <source>
        <dbReference type="Pfam" id="PF13240"/>
    </source>
</evidence>
<dbReference type="OrthoDB" id="1665517at2"/>
<protein>
    <submittedName>
        <fullName evidence="4">Zinc ribbon domain-containing protein</fullName>
    </submittedName>
</protein>
<evidence type="ECO:0000256" key="1">
    <source>
        <dbReference type="SAM" id="MobiDB-lite"/>
    </source>
</evidence>
<name>A0A5D6WBE5_9FIRM</name>
<sequence length="255" mass="28719">MQTVIGEKRLWDSEEIEMAKYCTKCGAVLNGNVKFCEKCGAPVAQGPVNTMGNPQQTTQVPPQNNVGWRASYGTGMQPPEDDSSKKIIILLLSVILGLLVFGGIGYYLYTQIMDPQNITPASSSHKVNREDSKDKTDTSKKDAVIEDKQKEKKEEAPKAAEDKPNWHWIQDTTTGVWLWNPEPAEGEWIVWSGDYVTDGNYRYANGSGVLTWYKNGKVIQVDHGTFERGRHHGRFTHKFPSGKVKYSNWNHGREL</sequence>
<evidence type="ECO:0000256" key="2">
    <source>
        <dbReference type="SAM" id="Phobius"/>
    </source>
</evidence>
<dbReference type="AlphaFoldDB" id="A0A5D6WBE5"/>
<feature type="transmembrane region" description="Helical" evidence="2">
    <location>
        <begin position="87"/>
        <end position="109"/>
    </location>
</feature>
<feature type="compositionally biased region" description="Basic and acidic residues" evidence="1">
    <location>
        <begin position="127"/>
        <end position="164"/>
    </location>
</feature>
<feature type="region of interest" description="Disordered" evidence="1">
    <location>
        <begin position="119"/>
        <end position="164"/>
    </location>
</feature>